<keyword evidence="9" id="KW-1185">Reference proteome</keyword>
<keyword evidence="2" id="KW-0732">Signal</keyword>
<evidence type="ECO:0000256" key="2">
    <source>
        <dbReference type="ARBA" id="ARBA00022729"/>
    </source>
</evidence>
<gene>
    <name evidence="8" type="ORF">MON38_03125</name>
</gene>
<dbReference type="AlphaFoldDB" id="A0A9X2AE43"/>
<dbReference type="EMBL" id="JALBGC010000001">
    <property type="protein sequence ID" value="MCI1186397.1"/>
    <property type="molecule type" value="Genomic_DNA"/>
</dbReference>
<keyword evidence="5" id="KW-0520">NAD</keyword>
<dbReference type="InterPro" id="IPR052206">
    <property type="entry name" value="Retinol_saturase"/>
</dbReference>
<dbReference type="Proteomes" id="UP001139193">
    <property type="component" value="Unassembled WGS sequence"/>
</dbReference>
<keyword evidence="6" id="KW-1133">Transmembrane helix</keyword>
<keyword evidence="1" id="KW-0285">Flavoprotein</keyword>
<protein>
    <submittedName>
        <fullName evidence="8">NAD(P)/FAD-dependent oxidoreductase</fullName>
    </submittedName>
</protein>
<evidence type="ECO:0000313" key="8">
    <source>
        <dbReference type="EMBL" id="MCI1186397.1"/>
    </source>
</evidence>
<keyword evidence="6" id="KW-0812">Transmembrane</keyword>
<accession>A0A9X2AE43</accession>
<evidence type="ECO:0000256" key="3">
    <source>
        <dbReference type="ARBA" id="ARBA00022827"/>
    </source>
</evidence>
<dbReference type="GO" id="GO:0016491">
    <property type="term" value="F:oxidoreductase activity"/>
    <property type="evidence" value="ECO:0007669"/>
    <property type="project" value="InterPro"/>
</dbReference>
<keyword evidence="3" id="KW-0274">FAD</keyword>
<dbReference type="Gene3D" id="3.50.50.60">
    <property type="entry name" value="FAD/NAD(P)-binding domain"/>
    <property type="match status" value="2"/>
</dbReference>
<keyword evidence="4" id="KW-0521">NADP</keyword>
<evidence type="ECO:0000256" key="5">
    <source>
        <dbReference type="ARBA" id="ARBA00023027"/>
    </source>
</evidence>
<keyword evidence="6" id="KW-0472">Membrane</keyword>
<dbReference type="PANTHER" id="PTHR46091">
    <property type="entry name" value="BLR7054 PROTEIN"/>
    <property type="match status" value="1"/>
</dbReference>
<feature type="domain" description="Amine oxidase" evidence="7">
    <location>
        <begin position="20"/>
        <end position="513"/>
    </location>
</feature>
<evidence type="ECO:0000256" key="1">
    <source>
        <dbReference type="ARBA" id="ARBA00022630"/>
    </source>
</evidence>
<evidence type="ECO:0000313" key="9">
    <source>
        <dbReference type="Proteomes" id="UP001139193"/>
    </source>
</evidence>
<evidence type="ECO:0000256" key="6">
    <source>
        <dbReference type="SAM" id="Phobius"/>
    </source>
</evidence>
<dbReference type="RefSeq" id="WP_241934672.1">
    <property type="nucleotide sequence ID" value="NZ_JALBGC010000001.1"/>
</dbReference>
<dbReference type="Pfam" id="PF01593">
    <property type="entry name" value="Amino_oxidase"/>
    <property type="match status" value="1"/>
</dbReference>
<dbReference type="InterPro" id="IPR002937">
    <property type="entry name" value="Amino_oxidase"/>
</dbReference>
<dbReference type="InterPro" id="IPR036188">
    <property type="entry name" value="FAD/NAD-bd_sf"/>
</dbReference>
<reference evidence="8" key="1">
    <citation type="submission" date="2022-03" db="EMBL/GenBank/DDBJ databases">
        <title>Bacterial whole genome sequence for Hymenobacter sp. DH14.</title>
        <authorList>
            <person name="Le V."/>
        </authorList>
    </citation>
    <scope>NUCLEOTIDE SEQUENCE</scope>
    <source>
        <strain evidence="8">DH14</strain>
    </source>
</reference>
<dbReference type="PANTHER" id="PTHR46091:SF3">
    <property type="entry name" value="AMINE OXIDASE DOMAIN-CONTAINING PROTEIN"/>
    <property type="match status" value="1"/>
</dbReference>
<organism evidence="8 9">
    <name type="scientific">Hymenobacter cyanobacteriorum</name>
    <dbReference type="NCBI Taxonomy" id="2926463"/>
    <lineage>
        <taxon>Bacteria</taxon>
        <taxon>Pseudomonadati</taxon>
        <taxon>Bacteroidota</taxon>
        <taxon>Cytophagia</taxon>
        <taxon>Cytophagales</taxon>
        <taxon>Hymenobacteraceae</taxon>
        <taxon>Hymenobacter</taxon>
    </lineage>
</organism>
<evidence type="ECO:0000256" key="4">
    <source>
        <dbReference type="ARBA" id="ARBA00022857"/>
    </source>
</evidence>
<feature type="transmembrane region" description="Helical" evidence="6">
    <location>
        <begin position="12"/>
        <end position="31"/>
    </location>
</feature>
<comment type="caution">
    <text evidence="8">The sequence shown here is derived from an EMBL/GenBank/DDBJ whole genome shotgun (WGS) entry which is preliminary data.</text>
</comment>
<sequence>MKQLRDMAEYDTIIIGSGAGGLAAAICLARAGQHVLVLEQHYVPGGWCHSFYLDGHRFSPGVHYLGLLGPGQGTRQLYEGLGIANNLTFFRMNPAAYEHCWIGNERVDLPADFEELYEQLAARFPHEREGLRKYLTVVRQVNEQLHLIPKMSGFWDNITIPFRTAQLGKYGLFSLKRVMDWHIKDRLLQGILNVQCGDHGLPPALASFPLHCAVMGHYQAGGFYPSGGGAALVKAMTSTLKRHGGEVRTSAAVRRILTEPAGPKKTRAVGVELASGEIIRAKRIISNADPAKTYGMVGHEHLSPKLLAKLAKTSYSVTSLMLFLVVDMDVRAAGLDSGNIWMLRHPDLDKLFSEMKAADILAEDEFPALFISCTTIKDPASFDGRHHCLEVVTFLDFKAFETFDKGGDYHTSAYAQFKERIIEKLLNSVEKAVPGIRAHIVTQELGTPLTNEFYVQSTRGNVYGTEKNFRQTGPFAFGNKSEIEGLYLCGASILSHGVAGATYSGVQTAARILNSSMDAQLVPEPGQAVRVYEAEDPATWPEWVHQKRRDRARRLHSQPQP</sequence>
<evidence type="ECO:0000259" key="7">
    <source>
        <dbReference type="Pfam" id="PF01593"/>
    </source>
</evidence>
<name>A0A9X2AE43_9BACT</name>
<proteinExistence type="predicted"/>
<dbReference type="SUPFAM" id="SSF51905">
    <property type="entry name" value="FAD/NAD(P)-binding domain"/>
    <property type="match status" value="1"/>
</dbReference>